<evidence type="ECO:0000256" key="3">
    <source>
        <dbReference type="ARBA" id="ARBA00023125"/>
    </source>
</evidence>
<evidence type="ECO:0000259" key="6">
    <source>
        <dbReference type="PROSITE" id="PS50863"/>
    </source>
</evidence>
<keyword evidence="5" id="KW-0539">Nucleus</keyword>
<organism evidence="7 8">
    <name type="scientific">Deinandra increscens subsp. villosa</name>
    <dbReference type="NCBI Taxonomy" id="3103831"/>
    <lineage>
        <taxon>Eukaryota</taxon>
        <taxon>Viridiplantae</taxon>
        <taxon>Streptophyta</taxon>
        <taxon>Embryophyta</taxon>
        <taxon>Tracheophyta</taxon>
        <taxon>Spermatophyta</taxon>
        <taxon>Magnoliopsida</taxon>
        <taxon>eudicotyledons</taxon>
        <taxon>Gunneridae</taxon>
        <taxon>Pentapetalae</taxon>
        <taxon>asterids</taxon>
        <taxon>campanulids</taxon>
        <taxon>Asterales</taxon>
        <taxon>Asteraceae</taxon>
        <taxon>Asteroideae</taxon>
        <taxon>Heliantheae alliance</taxon>
        <taxon>Madieae</taxon>
        <taxon>Madiinae</taxon>
        <taxon>Deinandra</taxon>
    </lineage>
</organism>
<dbReference type="GO" id="GO:0005634">
    <property type="term" value="C:nucleus"/>
    <property type="evidence" value="ECO:0007669"/>
    <property type="project" value="UniProtKB-SubCell"/>
</dbReference>
<reference evidence="7 8" key="1">
    <citation type="submission" date="2024-04" db="EMBL/GenBank/DDBJ databases">
        <title>The reference genome of an endangered Asteraceae, Deinandra increscens subsp. villosa, native to the Central Coast of California.</title>
        <authorList>
            <person name="Guilliams M."/>
            <person name="Hasenstab-Lehman K."/>
            <person name="Meyer R."/>
            <person name="Mcevoy S."/>
        </authorList>
    </citation>
    <scope>NUCLEOTIDE SEQUENCE [LARGE SCALE GENOMIC DNA]</scope>
    <source>
        <tissue evidence="7">Leaf</tissue>
    </source>
</reference>
<comment type="subcellular location">
    <subcellularLocation>
        <location evidence="1">Nucleus</location>
    </subcellularLocation>
</comment>
<evidence type="ECO:0000313" key="8">
    <source>
        <dbReference type="Proteomes" id="UP001408789"/>
    </source>
</evidence>
<keyword evidence="2" id="KW-0805">Transcription regulation</keyword>
<dbReference type="InterPro" id="IPR003340">
    <property type="entry name" value="B3_DNA-bd"/>
</dbReference>
<dbReference type="Proteomes" id="UP001408789">
    <property type="component" value="Unassembled WGS sequence"/>
</dbReference>
<evidence type="ECO:0000256" key="1">
    <source>
        <dbReference type="ARBA" id="ARBA00004123"/>
    </source>
</evidence>
<dbReference type="PROSITE" id="PS50863">
    <property type="entry name" value="B3"/>
    <property type="match status" value="1"/>
</dbReference>
<comment type="caution">
    <text evidence="7">The sequence shown here is derived from an EMBL/GenBank/DDBJ whole genome shotgun (WGS) entry which is preliminary data.</text>
</comment>
<dbReference type="Gene3D" id="2.40.330.10">
    <property type="entry name" value="DNA-binding pseudobarrel domain"/>
    <property type="match status" value="1"/>
</dbReference>
<dbReference type="EMBL" id="JBCNJP010000006">
    <property type="protein sequence ID" value="KAK9078572.1"/>
    <property type="molecule type" value="Genomic_DNA"/>
</dbReference>
<keyword evidence="4" id="KW-0804">Transcription</keyword>
<evidence type="ECO:0000313" key="7">
    <source>
        <dbReference type="EMBL" id="KAK9078572.1"/>
    </source>
</evidence>
<keyword evidence="8" id="KW-1185">Reference proteome</keyword>
<evidence type="ECO:0000256" key="5">
    <source>
        <dbReference type="ARBA" id="ARBA00023242"/>
    </source>
</evidence>
<feature type="domain" description="TF-B3" evidence="6">
    <location>
        <begin position="1"/>
        <end position="53"/>
    </location>
</feature>
<protein>
    <recommendedName>
        <fullName evidence="6">TF-B3 domain-containing protein</fullName>
    </recommendedName>
</protein>
<proteinExistence type="predicted"/>
<sequence>MFWDIKIKKIGEGLYMTTGWSQVVKDIPLRENHFLEFEYENESVVHLHVYLENGLNILSVPHDVKSESETDHSSEEAASEPPTYNKVVVVRKHFRLPTRLAELADFYDGKKIKLAFEHGKATTFKLRSQSNMVTYTRHASETFPDQPNI</sequence>
<dbReference type="GO" id="GO:0003677">
    <property type="term" value="F:DNA binding"/>
    <property type="evidence" value="ECO:0007669"/>
    <property type="project" value="UniProtKB-KW"/>
</dbReference>
<keyword evidence="3" id="KW-0238">DNA-binding</keyword>
<accession>A0AAP0DTT7</accession>
<dbReference type="SUPFAM" id="SSF101936">
    <property type="entry name" value="DNA-binding pseudobarrel domain"/>
    <property type="match status" value="1"/>
</dbReference>
<dbReference type="AlphaFoldDB" id="A0AAP0DTT7"/>
<evidence type="ECO:0000256" key="2">
    <source>
        <dbReference type="ARBA" id="ARBA00023015"/>
    </source>
</evidence>
<gene>
    <name evidence="7" type="ORF">SSX86_002629</name>
</gene>
<evidence type="ECO:0000256" key="4">
    <source>
        <dbReference type="ARBA" id="ARBA00023163"/>
    </source>
</evidence>
<dbReference type="InterPro" id="IPR015300">
    <property type="entry name" value="DNA-bd_pseudobarrel_sf"/>
</dbReference>
<name>A0AAP0DTT7_9ASTR</name>